<dbReference type="Proteomes" id="UP000316726">
    <property type="component" value="Chromosome 2"/>
</dbReference>
<proteinExistence type="predicted"/>
<gene>
    <name evidence="2" type="ORF">A3770_02p15120</name>
</gene>
<dbReference type="AlphaFoldDB" id="A0A5B8MFL8"/>
<evidence type="ECO:0000256" key="1">
    <source>
        <dbReference type="SAM" id="MobiDB-lite"/>
    </source>
</evidence>
<evidence type="ECO:0000313" key="2">
    <source>
        <dbReference type="EMBL" id="QDZ18994.1"/>
    </source>
</evidence>
<reference evidence="2 3" key="1">
    <citation type="submission" date="2018-07" db="EMBL/GenBank/DDBJ databases">
        <title>The complete nuclear genome of the prasinophyte Chloropicon primus (CCMP1205).</title>
        <authorList>
            <person name="Pombert J.-F."/>
            <person name="Otis C."/>
            <person name="Turmel M."/>
            <person name="Lemieux C."/>
        </authorList>
    </citation>
    <scope>NUCLEOTIDE SEQUENCE [LARGE SCALE GENOMIC DNA]</scope>
    <source>
        <strain evidence="2 3">CCMP1205</strain>
    </source>
</reference>
<organism evidence="2 3">
    <name type="scientific">Chloropicon primus</name>
    <dbReference type="NCBI Taxonomy" id="1764295"/>
    <lineage>
        <taxon>Eukaryota</taxon>
        <taxon>Viridiplantae</taxon>
        <taxon>Chlorophyta</taxon>
        <taxon>Chloropicophyceae</taxon>
        <taxon>Chloropicales</taxon>
        <taxon>Chloropicaceae</taxon>
        <taxon>Chloropicon</taxon>
    </lineage>
</organism>
<feature type="region of interest" description="Disordered" evidence="1">
    <location>
        <begin position="46"/>
        <end position="73"/>
    </location>
</feature>
<dbReference type="EMBL" id="CP031035">
    <property type="protein sequence ID" value="QDZ18994.1"/>
    <property type="molecule type" value="Genomic_DNA"/>
</dbReference>
<sequence length="120" mass="14293">MERVWDEWVRKEFVHTMRAKGKWEAPKTLASEAKQKELSGSMRIFCSEEDNPAMKAKPEKKQSRKRHPKERHAVKQRLLAVMKEIDNERQLTKDLTHEYRESLLQNMKDMNQELELEASA</sequence>
<accession>A0A5B8MFL8</accession>
<feature type="compositionally biased region" description="Basic residues" evidence="1">
    <location>
        <begin position="62"/>
        <end position="73"/>
    </location>
</feature>
<evidence type="ECO:0000313" key="3">
    <source>
        <dbReference type="Proteomes" id="UP000316726"/>
    </source>
</evidence>
<protein>
    <submittedName>
        <fullName evidence="2">Uncharacterized protein</fullName>
    </submittedName>
</protein>
<keyword evidence="3" id="KW-1185">Reference proteome</keyword>
<name>A0A5B8MFL8_9CHLO</name>